<dbReference type="RefSeq" id="WP_268041892.1">
    <property type="nucleotide sequence ID" value="NZ_CP104064.1"/>
</dbReference>
<accession>A0ABY6YX28</accession>
<reference evidence="1" key="1">
    <citation type="submission" date="2022-08" db="EMBL/GenBank/DDBJ databases">
        <title>Alicyclobacillus dauci DSM2870, complete genome.</title>
        <authorList>
            <person name="Wang Q."/>
            <person name="Cai R."/>
            <person name="Wang Z."/>
        </authorList>
    </citation>
    <scope>NUCLEOTIDE SEQUENCE</scope>
    <source>
        <strain evidence="1">DSM 28700</strain>
    </source>
</reference>
<proteinExistence type="predicted"/>
<dbReference type="EMBL" id="CP104064">
    <property type="protein sequence ID" value="WAH35057.1"/>
    <property type="molecule type" value="Genomic_DNA"/>
</dbReference>
<organism evidence="1 2">
    <name type="scientific">Alicyclobacillus dauci</name>
    <dbReference type="NCBI Taxonomy" id="1475485"/>
    <lineage>
        <taxon>Bacteria</taxon>
        <taxon>Bacillati</taxon>
        <taxon>Bacillota</taxon>
        <taxon>Bacilli</taxon>
        <taxon>Bacillales</taxon>
        <taxon>Alicyclobacillaceae</taxon>
        <taxon>Alicyclobacillus</taxon>
    </lineage>
</organism>
<evidence type="ECO:0000313" key="1">
    <source>
        <dbReference type="EMBL" id="WAH35057.1"/>
    </source>
</evidence>
<evidence type="ECO:0000313" key="2">
    <source>
        <dbReference type="Proteomes" id="UP001164803"/>
    </source>
</evidence>
<protein>
    <submittedName>
        <fullName evidence="1">Uncharacterized protein</fullName>
    </submittedName>
</protein>
<sequence length="176" mass="18075">MANGQLIIPGTASPSDVLATKTFSAGSNYGAAGTMANNGSLTVNPAGSAQTFGAGYYSGITVNPGSQKASGTTTSSSGQLTFLSHNYSSAGLYYITVSGLSFQPSLIVIEFHNGSAFGRTIYSQFDGDGTGDFIKTSTNTSTWMGYVDGSSAYVNSSGFQLPTYVSASPGTWYAYS</sequence>
<keyword evidence="2" id="KW-1185">Reference proteome</keyword>
<dbReference type="Proteomes" id="UP001164803">
    <property type="component" value="Chromosome"/>
</dbReference>
<name>A0ABY6YX28_9BACL</name>
<gene>
    <name evidence="1" type="ORF">NZD86_12035</name>
</gene>